<evidence type="ECO:0000256" key="1">
    <source>
        <dbReference type="SAM" id="MobiDB-lite"/>
    </source>
</evidence>
<proteinExistence type="predicted"/>
<feature type="domain" description="Protein kinase" evidence="2">
    <location>
        <begin position="3"/>
        <end position="279"/>
    </location>
</feature>
<dbReference type="InterPro" id="IPR051177">
    <property type="entry name" value="CIK-Related_Protein"/>
</dbReference>
<dbReference type="AlphaFoldDB" id="A0A7S2RCA6"/>
<dbReference type="Gene3D" id="1.10.510.10">
    <property type="entry name" value="Transferase(Phosphotransferase) domain 1"/>
    <property type="match status" value="1"/>
</dbReference>
<dbReference type="GO" id="GO:0005524">
    <property type="term" value="F:ATP binding"/>
    <property type="evidence" value="ECO:0007669"/>
    <property type="project" value="InterPro"/>
</dbReference>
<dbReference type="SUPFAM" id="SSF48371">
    <property type="entry name" value="ARM repeat"/>
    <property type="match status" value="1"/>
</dbReference>
<feature type="compositionally biased region" description="Basic and acidic residues" evidence="1">
    <location>
        <begin position="571"/>
        <end position="605"/>
    </location>
</feature>
<dbReference type="EMBL" id="HBHK01003297">
    <property type="protein sequence ID" value="CAD9667108.1"/>
    <property type="molecule type" value="Transcribed_RNA"/>
</dbReference>
<feature type="compositionally biased region" description="Basic and acidic residues" evidence="1">
    <location>
        <begin position="779"/>
        <end position="802"/>
    </location>
</feature>
<dbReference type="PANTHER" id="PTHR12984">
    <property type="entry name" value="SCY1-RELATED S/T PROTEIN KINASE-LIKE"/>
    <property type="match status" value="1"/>
</dbReference>
<dbReference type="InterPro" id="IPR000719">
    <property type="entry name" value="Prot_kinase_dom"/>
</dbReference>
<dbReference type="Gene3D" id="3.30.200.20">
    <property type="entry name" value="Phosphorylase Kinase, domain 1"/>
    <property type="match status" value="1"/>
</dbReference>
<feature type="compositionally biased region" description="Low complexity" evidence="1">
    <location>
        <begin position="746"/>
        <end position="777"/>
    </location>
</feature>
<dbReference type="GO" id="GO:0004672">
    <property type="term" value="F:protein kinase activity"/>
    <property type="evidence" value="ECO:0007669"/>
    <property type="project" value="InterPro"/>
</dbReference>
<dbReference type="InterPro" id="IPR016024">
    <property type="entry name" value="ARM-type_fold"/>
</dbReference>
<dbReference type="SMART" id="SM00220">
    <property type="entry name" value="S_TKc"/>
    <property type="match status" value="1"/>
</dbReference>
<organism evidence="3">
    <name type="scientific">Mucochytrium quahogii</name>
    <dbReference type="NCBI Taxonomy" id="96639"/>
    <lineage>
        <taxon>Eukaryota</taxon>
        <taxon>Sar</taxon>
        <taxon>Stramenopiles</taxon>
        <taxon>Bigyra</taxon>
        <taxon>Labyrinthulomycetes</taxon>
        <taxon>Thraustochytrida</taxon>
        <taxon>Thraustochytriidae</taxon>
        <taxon>Mucochytrium</taxon>
    </lineage>
</organism>
<accession>A0A7S2RCA6</accession>
<gene>
    <name evidence="3" type="ORF">QSP1433_LOCUS1964</name>
</gene>
<reference evidence="3" key="1">
    <citation type="submission" date="2021-01" db="EMBL/GenBank/DDBJ databases">
        <authorList>
            <person name="Corre E."/>
            <person name="Pelletier E."/>
            <person name="Niang G."/>
            <person name="Scheremetjew M."/>
            <person name="Finn R."/>
            <person name="Kale V."/>
            <person name="Holt S."/>
            <person name="Cochrane G."/>
            <person name="Meng A."/>
            <person name="Brown T."/>
            <person name="Cohen L."/>
        </authorList>
    </citation>
    <scope>NUCLEOTIDE SEQUENCE</scope>
    <source>
        <strain evidence="3">NY070348D</strain>
    </source>
</reference>
<feature type="compositionally biased region" description="Pro residues" evidence="1">
    <location>
        <begin position="653"/>
        <end position="662"/>
    </location>
</feature>
<feature type="compositionally biased region" description="Polar residues" evidence="1">
    <location>
        <begin position="606"/>
        <end position="618"/>
    </location>
</feature>
<dbReference type="PROSITE" id="PS50011">
    <property type="entry name" value="PROTEIN_KINASE_DOM"/>
    <property type="match status" value="1"/>
</dbReference>
<dbReference type="PANTHER" id="PTHR12984:SF3">
    <property type="entry name" value="N-TERMINAL KINASE-LIKE PROTEIN"/>
    <property type="match status" value="1"/>
</dbReference>
<protein>
    <recommendedName>
        <fullName evidence="2">Protein kinase domain-containing protein</fullName>
    </recommendedName>
</protein>
<evidence type="ECO:0000259" key="2">
    <source>
        <dbReference type="PROSITE" id="PS50011"/>
    </source>
</evidence>
<dbReference type="Pfam" id="PF00069">
    <property type="entry name" value="Pkinase"/>
    <property type="match status" value="1"/>
</dbReference>
<evidence type="ECO:0000313" key="3">
    <source>
        <dbReference type="EMBL" id="CAD9667108.1"/>
    </source>
</evidence>
<dbReference type="SUPFAM" id="SSF56112">
    <property type="entry name" value="Protein kinase-like (PK-like)"/>
    <property type="match status" value="1"/>
</dbReference>
<feature type="region of interest" description="Disordered" evidence="1">
    <location>
        <begin position="571"/>
        <end position="820"/>
    </location>
</feature>
<dbReference type="InterPro" id="IPR011009">
    <property type="entry name" value="Kinase-like_dom_sf"/>
</dbReference>
<name>A0A7S2RCA6_9STRA</name>
<dbReference type="InterPro" id="IPR011989">
    <property type="entry name" value="ARM-like"/>
</dbReference>
<dbReference type="Gene3D" id="1.25.10.10">
    <property type="entry name" value="Leucine-rich Repeat Variant"/>
    <property type="match status" value="1"/>
</dbReference>
<sequence>MNVFRSYLMGGGTSSLPYDVGDRVCSIGGDVAGWGLHCGVRKSDGEKVSVFKYERKGKSSAQNELADNFFKRVKTLRHPHTINYLDGVSSESEICVVTESVVTLEEFIKGMRNSESKEKIEMSIGWGMHCILQALTFVHESAKLVHGFITPESILVTRGGDWKLGGMFIIDHADAIGPGQLLRNNPMLMAAKYRSPERLQSKWGMMSDKNGDAFGTDIWSLGCVLFEAFNGPANDASEFLNVRQLPNQVQKVYKEMLSNTPMGRPSASKIHKSAGVQYLCRGNLFKCLTFLDEYQLKTDAERVPFLQGLTTQIDTFPSGTCCYKILPILRDGFKLVAPGGQPQAGGAKPQLSPITAMILDPFLKIGSKIDDPEEYKRIVVPTTIELFASNDRATRAALLQRLSDFVVHLDEKTLNSRVFSSIASGFSDTTPLLRELTVKSVVVLAPKLNSSNLNEVLLRHIVKLLKDVEPAIRTNTLICLNMIIEHLNEETRKKVILGSFPQAIRDPFVPARIAGLRGIASSLKYLEGDAPALANKVVPSLSMATVDPSPEVRAQAFQCINVAISRLKNMSDEQAVRQKKEEEESKRKELEMRQGKDIVTRRNSEDQQAPANTHSRTPSGGSGYLSAAAGMFSKSWGSGNKAGEEQEVNATPQPDPSAPPQHPAQVPRSGMNIRAQKPANNDGWGDDGGWGDDSTTADLLDMNDGNGWGDDDDLGLDIQPTIRKPSRPAGLSLAQKMPGNDEDFFGSSLSSGGKTAGKSAGLSSGGAAAASRGSSASQRKAEAERKRAEARARMAQRREAKKPVAKKVVSKASNDDWDNW</sequence>